<protein>
    <recommendedName>
        <fullName evidence="2">MULE transposase domain-containing protein</fullName>
    </recommendedName>
</protein>
<dbReference type="Pfam" id="PF10551">
    <property type="entry name" value="MULE"/>
    <property type="match status" value="2"/>
</dbReference>
<reference evidence="3" key="1">
    <citation type="submission" date="2023-07" db="EMBL/GenBank/DDBJ databases">
        <authorList>
            <consortium name="AG Swart"/>
            <person name="Singh M."/>
            <person name="Singh A."/>
            <person name="Seah K."/>
            <person name="Emmerich C."/>
        </authorList>
    </citation>
    <scope>NUCLEOTIDE SEQUENCE</scope>
    <source>
        <strain evidence="3">DP1</strain>
    </source>
</reference>
<feature type="domain" description="MULE transposase" evidence="2">
    <location>
        <begin position="371"/>
        <end position="464"/>
    </location>
</feature>
<evidence type="ECO:0000259" key="2">
    <source>
        <dbReference type="Pfam" id="PF10551"/>
    </source>
</evidence>
<sequence>MNPYNSECENNRKIIPHKKHHEDLKVILCLTIYRKTLTQVPATIEELRLVCLKSIISSWNIPLADKDFNLFFFDCDGEKCSIDTQEDLECTYNLARKAIPPWLKILVQVERGVNGEQSKEVIKYKRKLNEKFQHVESDFDSNSDDDKCFQEDYTFDIQECDTLDLIREGYQYYRKGGPFGNRTQKRHLVMIYKCSLHKCKGMWETQPFQFNGEYGRLLISHNAPREEHNLETEESLINKWCKSMLTGGTPSFEVIGRPHVRKLVHALSLHDPNLTATEVSLMIKKAFPRAQLFGKKKMDAMLSKARTKGIRHQDTPGRIEIKSVLTLRKTTFGRGFSFRLIDGKPSYFLYFCSDFQEEIAHQVREDPNLHLFIDGTFKCCPVIWNQLLNICVYHRVKRLYIPIAHVLMQSNKYEAYSTSLKWINNILNLSPKFLTCDFELGLIKATKEIYPDSQLVPCFFHFVKCLWTNASKTQLRKKQILPLTKQIIFSIKSLAFRKPLSVYRHFERIRKNFLQKVPESLKFFEYFQSTWMDGKFKIKDWNYYEKLNRFEELSITNNGLESFHQMIHSQMKRLKPSFLGFVSILARVETMKKAHFDQDKLNGDSQYNRCWPATMIFRELYSKTQQYEEEDKEIGSGDGKKEDNGVGLIEKKFKEPIKDVKEVAKDMRESENYFSMFVETSKTKEAWTAHSISMKESNISSNEGDLPKRNMYTDYDHLMNSTRSNIKLVKSKETLKSKLPISINEIIEDDSEAKRFINGDYSISRPLFFNKLIMQQQNQPEMEDKETERILRFIKSQIQNIPGSKKMFLDMIERTEAAKGAEKAKEVNTTKRGKKYEEKKYNRNDQRQKENSEQDNIRNKKVTDKIEGFKTKCSPVLDTTISEDSFSGEEENFGAEDASVSEQFSCKQVDPFAKNSEQLDTLVETISLPNDSSIPTPEIKVVLCYSIHRFVLPDTPATITGLFKTIEKNVISSWDIPITKNDYNIFFFHTDGDEIDIETQEDLQVAYNMAEKAVPKSLKVIIKITRGINGGDDEDKIKKRRRLNSDFKENNSDFDSNSEDEVFIEQFTFTKEECDKATIIREGYLYYSRNPYGEQAYYKKHMVSLFKCIEKDCTGRWETLPLFFNGEYGRLVVPHSLSKNAHVLHAKKSAAQKYTKALMLDASSTKTQINDEELLELVRMMVKQDSNQRVTDILLKIKKAFPNAPIHSRRKLCSIVAQERKKLLGRYEHPGSFDIKCLKTLRKTQFGQSKTFALIDNQARYFFFLCSDFQQSVAQEVIEDPNLHLFIDGTFKCCPRYWSQLVNICVLHRGKNLYMPIGHVLMQSNKEKAYEITLQWIKRFLKLNPKFITTDFELSLMNTAKKEYPNSQLVPCFFHLVKCLWTNAGKCGLRKRKILKLTKQLIFSLKALAFRKPGSVIRKFITIKDWYSTKGSCFVSFLEYFENTWIDGQFKIKDWNYYDKLQIFNDLSLTNNGLESFHQMIKSQLRKSTPSFAGFLSVLTKVEAMKKSHYDEDKINGDPQYNRCWPTTEILKQLYSSRQSEDPFPLSPSPSSTPSKTAKSLLKIENYFDMFCDLKAIKQNLTKMHSKSDKTNYTKTNEKSKKQFMKKISTAKEDYTQVVDKHGLPKSFEEAMENDEDFKRLVQGQFETNQLYFSERM</sequence>
<keyword evidence="4" id="KW-1185">Reference proteome</keyword>
<dbReference type="InterPro" id="IPR018289">
    <property type="entry name" value="MULE_transposase_dom"/>
</dbReference>
<evidence type="ECO:0000256" key="1">
    <source>
        <dbReference type="SAM" id="MobiDB-lite"/>
    </source>
</evidence>
<accession>A0AAD1Y8I5</accession>
<feature type="domain" description="MULE transposase" evidence="2">
    <location>
        <begin position="1285"/>
        <end position="1378"/>
    </location>
</feature>
<evidence type="ECO:0000313" key="4">
    <source>
        <dbReference type="Proteomes" id="UP001295684"/>
    </source>
</evidence>
<comment type="caution">
    <text evidence="3">The sequence shown here is derived from an EMBL/GenBank/DDBJ whole genome shotgun (WGS) entry which is preliminary data.</text>
</comment>
<dbReference type="EMBL" id="CAMPGE010027254">
    <property type="protein sequence ID" value="CAI2384902.1"/>
    <property type="molecule type" value="Genomic_DNA"/>
</dbReference>
<evidence type="ECO:0000313" key="3">
    <source>
        <dbReference type="EMBL" id="CAI2384902.1"/>
    </source>
</evidence>
<feature type="region of interest" description="Disordered" evidence="1">
    <location>
        <begin position="819"/>
        <end position="861"/>
    </location>
</feature>
<organism evidence="3 4">
    <name type="scientific">Euplotes crassus</name>
    <dbReference type="NCBI Taxonomy" id="5936"/>
    <lineage>
        <taxon>Eukaryota</taxon>
        <taxon>Sar</taxon>
        <taxon>Alveolata</taxon>
        <taxon>Ciliophora</taxon>
        <taxon>Intramacronucleata</taxon>
        <taxon>Spirotrichea</taxon>
        <taxon>Hypotrichia</taxon>
        <taxon>Euplotida</taxon>
        <taxon>Euplotidae</taxon>
        <taxon>Moneuplotes</taxon>
    </lineage>
</organism>
<proteinExistence type="predicted"/>
<dbReference type="Proteomes" id="UP001295684">
    <property type="component" value="Unassembled WGS sequence"/>
</dbReference>
<gene>
    <name evidence="3" type="ORF">ECRASSUSDP1_LOCUS26442</name>
</gene>
<name>A0AAD1Y8I5_EUPCR</name>